<organism evidence="3 4">
    <name type="scientific">Nematostella vectensis</name>
    <name type="common">Starlet sea anemone</name>
    <dbReference type="NCBI Taxonomy" id="45351"/>
    <lineage>
        <taxon>Eukaryota</taxon>
        <taxon>Metazoa</taxon>
        <taxon>Cnidaria</taxon>
        <taxon>Anthozoa</taxon>
        <taxon>Hexacorallia</taxon>
        <taxon>Actiniaria</taxon>
        <taxon>Edwardsiidae</taxon>
        <taxon>Nematostella</taxon>
    </lineage>
</organism>
<proteinExistence type="inferred from homology"/>
<gene>
    <name evidence="3" type="ORF">NEMVEDRAFT_v1g99958</name>
</gene>
<accession>A7S0P2</accession>
<dbReference type="EMBL" id="DS469561">
    <property type="protein sequence ID" value="EDO42707.1"/>
    <property type="molecule type" value="Genomic_DNA"/>
</dbReference>
<dbReference type="InParanoid" id="A7S0P2"/>
<dbReference type="OMA" id="WLYLIAY"/>
<dbReference type="STRING" id="45351.A7S0P2"/>
<dbReference type="PANTHER" id="PTHR33643">
    <property type="entry name" value="UREASE ACCESSORY PROTEIN D"/>
    <property type="match status" value="1"/>
</dbReference>
<evidence type="ECO:0000313" key="3">
    <source>
        <dbReference type="EMBL" id="EDO42707.1"/>
    </source>
</evidence>
<keyword evidence="2" id="KW-0143">Chaperone</keyword>
<sequence>LKLLVPKYASENPRCKWLYLIAYGGGLVEGDSITLHVEVEKNASVVLTSQASTKVYHSERGRTTSQKISAMVADGALLAVLPSYLVCFKDALYKQDQVIGTLFDLMTPTF</sequence>
<dbReference type="GO" id="GO:0016151">
    <property type="term" value="F:nickel cation binding"/>
    <property type="evidence" value="ECO:0007669"/>
    <property type="project" value="InterPro"/>
</dbReference>
<dbReference type="HOGENOM" id="CLU_2177389_0_0_1"/>
<evidence type="ECO:0000256" key="2">
    <source>
        <dbReference type="ARBA" id="ARBA00023186"/>
    </source>
</evidence>
<dbReference type="InterPro" id="IPR002669">
    <property type="entry name" value="UreD"/>
</dbReference>
<evidence type="ECO:0000256" key="1">
    <source>
        <dbReference type="ARBA" id="ARBA00007177"/>
    </source>
</evidence>
<evidence type="ECO:0000313" key="4">
    <source>
        <dbReference type="Proteomes" id="UP000001593"/>
    </source>
</evidence>
<reference evidence="3 4" key="1">
    <citation type="journal article" date="2007" name="Science">
        <title>Sea anemone genome reveals ancestral eumetazoan gene repertoire and genomic organization.</title>
        <authorList>
            <person name="Putnam N.H."/>
            <person name="Srivastava M."/>
            <person name="Hellsten U."/>
            <person name="Dirks B."/>
            <person name="Chapman J."/>
            <person name="Salamov A."/>
            <person name="Terry A."/>
            <person name="Shapiro H."/>
            <person name="Lindquist E."/>
            <person name="Kapitonov V.V."/>
            <person name="Jurka J."/>
            <person name="Genikhovich G."/>
            <person name="Grigoriev I.V."/>
            <person name="Lucas S.M."/>
            <person name="Steele R.E."/>
            <person name="Finnerty J.R."/>
            <person name="Technau U."/>
            <person name="Martindale M.Q."/>
            <person name="Rokhsar D.S."/>
        </authorList>
    </citation>
    <scope>NUCLEOTIDE SEQUENCE [LARGE SCALE GENOMIC DNA]</scope>
    <source>
        <strain evidence="4">CH2 X CH6</strain>
    </source>
</reference>
<feature type="non-terminal residue" evidence="3">
    <location>
        <position position="1"/>
    </location>
</feature>
<dbReference type="AlphaFoldDB" id="A7S0P2"/>
<evidence type="ECO:0008006" key="5">
    <source>
        <dbReference type="Google" id="ProtNLM"/>
    </source>
</evidence>
<comment type="similarity">
    <text evidence="1">Belongs to the UreD family.</text>
</comment>
<keyword evidence="4" id="KW-1185">Reference proteome</keyword>
<name>A7S0P2_NEMVE</name>
<dbReference type="eggNOG" id="ENOG502QSQN">
    <property type="taxonomic scope" value="Eukaryota"/>
</dbReference>
<dbReference type="KEGG" id="nve:5514605"/>
<protein>
    <recommendedName>
        <fullName evidence="5">Urease accessory protein D</fullName>
    </recommendedName>
</protein>
<dbReference type="Proteomes" id="UP000001593">
    <property type="component" value="Unassembled WGS sequence"/>
</dbReference>
<dbReference type="PhylomeDB" id="A7S0P2"/>
<dbReference type="PANTHER" id="PTHR33643:SF1">
    <property type="entry name" value="UREASE ACCESSORY PROTEIN D"/>
    <property type="match status" value="1"/>
</dbReference>
<dbReference type="Pfam" id="PF01774">
    <property type="entry name" value="UreD"/>
    <property type="match status" value="1"/>
</dbReference>